<comment type="subcellular location">
    <subcellularLocation>
        <location evidence="10">Cell membrane</location>
        <topology evidence="10">Multi-pass membrane protein</topology>
    </subcellularLocation>
</comment>
<dbReference type="SMART" id="SM01207">
    <property type="entry name" value="G3P_acyltransf"/>
    <property type="match status" value="1"/>
</dbReference>
<evidence type="ECO:0000313" key="11">
    <source>
        <dbReference type="EMBL" id="HEA86712.1"/>
    </source>
</evidence>
<comment type="pathway">
    <text evidence="10">Lipid metabolism; phospholipid metabolism.</text>
</comment>
<feature type="transmembrane region" description="Helical" evidence="10">
    <location>
        <begin position="114"/>
        <end position="136"/>
    </location>
</feature>
<keyword evidence="7 10" id="KW-0472">Membrane</keyword>
<protein>
    <recommendedName>
        <fullName evidence="10">Glycerol-3-phosphate acyltransferase</fullName>
    </recommendedName>
    <alternativeName>
        <fullName evidence="10">Acyl-PO4 G3P acyltransferase</fullName>
    </alternativeName>
    <alternativeName>
        <fullName evidence="10">Acyl-phosphate--glycerol-3-phosphate acyltransferase</fullName>
    </alternativeName>
    <alternativeName>
        <fullName evidence="10">G3P acyltransferase</fullName>
        <shortName evidence="10">GPAT</shortName>
        <ecNumber evidence="10">2.3.1.275</ecNumber>
    </alternativeName>
    <alternativeName>
        <fullName evidence="10">Lysophosphatidic acid synthase</fullName>
        <shortName evidence="10">LPA synthase</shortName>
    </alternativeName>
</protein>
<comment type="subunit">
    <text evidence="10">Probably interacts with PlsX.</text>
</comment>
<dbReference type="Pfam" id="PF02660">
    <property type="entry name" value="G3P_acyltransf"/>
    <property type="match status" value="1"/>
</dbReference>
<evidence type="ECO:0000256" key="9">
    <source>
        <dbReference type="ARBA" id="ARBA00023264"/>
    </source>
</evidence>
<dbReference type="HAMAP" id="MF_01043">
    <property type="entry name" value="PlsY"/>
    <property type="match status" value="1"/>
</dbReference>
<keyword evidence="11" id="KW-0012">Acyltransferase</keyword>
<feature type="transmembrane region" description="Helical" evidence="10">
    <location>
        <begin position="142"/>
        <end position="161"/>
    </location>
</feature>
<comment type="caution">
    <text evidence="11">The sequence shown here is derived from an EMBL/GenBank/DDBJ whole genome shotgun (WGS) entry which is preliminary data.</text>
</comment>
<dbReference type="GO" id="GO:0043772">
    <property type="term" value="F:acyl-phosphate glycerol-3-phosphate acyltransferase activity"/>
    <property type="evidence" value="ECO:0007669"/>
    <property type="project" value="UniProtKB-UniRule"/>
</dbReference>
<keyword evidence="2 10" id="KW-0444">Lipid biosynthesis</keyword>
<comment type="function">
    <text evidence="10">Catalyzes the transfer of an acyl group from acyl-phosphate (acyl-PO(4)) to glycerol-3-phosphate (G3P) to form lysophosphatidic acid (LPA). This enzyme utilizes acyl-phosphate as fatty acyl donor, but not acyl-CoA or acyl-ACP.</text>
</comment>
<organism evidence="11">
    <name type="scientific">candidate division WOR-3 bacterium</name>
    <dbReference type="NCBI Taxonomy" id="2052148"/>
    <lineage>
        <taxon>Bacteria</taxon>
        <taxon>Bacteria division WOR-3</taxon>
    </lineage>
</organism>
<dbReference type="GO" id="GO:0005886">
    <property type="term" value="C:plasma membrane"/>
    <property type="evidence" value="ECO:0007669"/>
    <property type="project" value="UniProtKB-SubCell"/>
</dbReference>
<feature type="transmembrane region" description="Helical" evidence="10">
    <location>
        <begin position="168"/>
        <end position="185"/>
    </location>
</feature>
<sequence>MRLMFFGFITGYLLGSIPFAWIAVWLFKRIDMRNYGSRTVSATMVGVLISKPIAAIIGCLDILKGLIPVYFGKTFFESSGLSSSFFAYAAGIGALLGHNWPIWLRFQGGRGVSVVLSVLTVLFPFGAIYLLVMLGLGKLFRAGAIMVIIALSTMPVLSVLLHKPLPDIIFLLLVFLICLIKRIEANRESLPDVNKRAVILRRIFWDRDVRDYHHWLHRQL</sequence>
<keyword evidence="8 10" id="KW-0594">Phospholipid biosynthesis</keyword>
<feature type="transmembrane region" description="Helical" evidence="10">
    <location>
        <begin position="83"/>
        <end position="102"/>
    </location>
</feature>
<evidence type="ECO:0000256" key="3">
    <source>
        <dbReference type="ARBA" id="ARBA00022679"/>
    </source>
</evidence>
<evidence type="ECO:0000256" key="8">
    <source>
        <dbReference type="ARBA" id="ARBA00023209"/>
    </source>
</evidence>
<reference evidence="11" key="1">
    <citation type="journal article" date="2020" name="mSystems">
        <title>Genome- and Community-Level Interaction Insights into Carbon Utilization and Element Cycling Functions of Hydrothermarchaeota in Hydrothermal Sediment.</title>
        <authorList>
            <person name="Zhou Z."/>
            <person name="Liu Y."/>
            <person name="Xu W."/>
            <person name="Pan J."/>
            <person name="Luo Z.H."/>
            <person name="Li M."/>
        </authorList>
    </citation>
    <scope>NUCLEOTIDE SEQUENCE [LARGE SCALE GENOMIC DNA]</scope>
    <source>
        <strain evidence="11">SpSt-265</strain>
    </source>
</reference>
<dbReference type="UniPathway" id="UPA00085"/>
<feature type="transmembrane region" description="Helical" evidence="10">
    <location>
        <begin position="6"/>
        <end position="27"/>
    </location>
</feature>
<dbReference type="AlphaFoldDB" id="A0A7C1NAZ1"/>
<evidence type="ECO:0000256" key="5">
    <source>
        <dbReference type="ARBA" id="ARBA00022989"/>
    </source>
</evidence>
<evidence type="ECO:0000256" key="10">
    <source>
        <dbReference type="HAMAP-Rule" id="MF_01043"/>
    </source>
</evidence>
<keyword evidence="6 10" id="KW-0443">Lipid metabolism</keyword>
<evidence type="ECO:0000256" key="6">
    <source>
        <dbReference type="ARBA" id="ARBA00023098"/>
    </source>
</evidence>
<dbReference type="PANTHER" id="PTHR30309">
    <property type="entry name" value="INNER MEMBRANE PROTEIN YGIH"/>
    <property type="match status" value="1"/>
</dbReference>
<dbReference type="EMBL" id="DSLG01000002">
    <property type="protein sequence ID" value="HEA86712.1"/>
    <property type="molecule type" value="Genomic_DNA"/>
</dbReference>
<keyword evidence="1 10" id="KW-1003">Cell membrane</keyword>
<keyword evidence="3 10" id="KW-0808">Transferase</keyword>
<dbReference type="PANTHER" id="PTHR30309:SF0">
    <property type="entry name" value="GLYCEROL-3-PHOSPHATE ACYLTRANSFERASE-RELATED"/>
    <property type="match status" value="1"/>
</dbReference>
<gene>
    <name evidence="10" type="primary">plsY</name>
    <name evidence="11" type="ORF">ENP94_01715</name>
</gene>
<accession>A0A7C1NAZ1</accession>
<proteinExistence type="inferred from homology"/>
<evidence type="ECO:0000256" key="1">
    <source>
        <dbReference type="ARBA" id="ARBA00022475"/>
    </source>
</evidence>
<comment type="catalytic activity">
    <reaction evidence="10">
        <text>an acyl phosphate + sn-glycerol 3-phosphate = a 1-acyl-sn-glycero-3-phosphate + phosphate</text>
        <dbReference type="Rhea" id="RHEA:34075"/>
        <dbReference type="ChEBI" id="CHEBI:43474"/>
        <dbReference type="ChEBI" id="CHEBI:57597"/>
        <dbReference type="ChEBI" id="CHEBI:57970"/>
        <dbReference type="ChEBI" id="CHEBI:59918"/>
        <dbReference type="EC" id="2.3.1.275"/>
    </reaction>
</comment>
<dbReference type="EC" id="2.3.1.275" evidence="10"/>
<dbReference type="InterPro" id="IPR003811">
    <property type="entry name" value="G3P_acylTferase_PlsY"/>
</dbReference>
<evidence type="ECO:0000256" key="7">
    <source>
        <dbReference type="ARBA" id="ARBA00023136"/>
    </source>
</evidence>
<name>A0A7C1NAZ1_UNCW3</name>
<evidence type="ECO:0000256" key="4">
    <source>
        <dbReference type="ARBA" id="ARBA00022692"/>
    </source>
</evidence>
<keyword evidence="4 10" id="KW-0812">Transmembrane</keyword>
<keyword evidence="9 10" id="KW-1208">Phospholipid metabolism</keyword>
<evidence type="ECO:0000256" key="2">
    <source>
        <dbReference type="ARBA" id="ARBA00022516"/>
    </source>
</evidence>
<dbReference type="GO" id="GO:0008654">
    <property type="term" value="P:phospholipid biosynthetic process"/>
    <property type="evidence" value="ECO:0007669"/>
    <property type="project" value="UniProtKB-UniRule"/>
</dbReference>
<keyword evidence="5 10" id="KW-1133">Transmembrane helix</keyword>
<feature type="transmembrane region" description="Helical" evidence="10">
    <location>
        <begin position="39"/>
        <end position="63"/>
    </location>
</feature>
<comment type="similarity">
    <text evidence="10">Belongs to the PlsY family.</text>
</comment>